<gene>
    <name evidence="5" type="ORF">QQ91_0018275</name>
</gene>
<dbReference type="Pfam" id="PF14516">
    <property type="entry name" value="AAA_35"/>
    <property type="match status" value="1"/>
</dbReference>
<dbReference type="SUPFAM" id="SSF50978">
    <property type="entry name" value="WD40 repeat-like"/>
    <property type="match status" value="2"/>
</dbReference>
<evidence type="ECO:0000256" key="1">
    <source>
        <dbReference type="ARBA" id="ARBA00022574"/>
    </source>
</evidence>
<dbReference type="InterPro" id="IPR027417">
    <property type="entry name" value="P-loop_NTPase"/>
</dbReference>
<keyword evidence="6" id="KW-1185">Reference proteome</keyword>
<feature type="repeat" description="WD" evidence="3">
    <location>
        <begin position="695"/>
        <end position="729"/>
    </location>
</feature>
<dbReference type="InterPro" id="IPR020472">
    <property type="entry name" value="WD40_PAC1"/>
</dbReference>
<dbReference type="SUPFAM" id="SSF52540">
    <property type="entry name" value="P-loop containing nucleoside triphosphate hydrolases"/>
    <property type="match status" value="1"/>
</dbReference>
<feature type="transmembrane region" description="Helical" evidence="4">
    <location>
        <begin position="475"/>
        <end position="498"/>
    </location>
</feature>
<evidence type="ECO:0000313" key="6">
    <source>
        <dbReference type="Proteomes" id="UP000031561"/>
    </source>
</evidence>
<reference evidence="5 6" key="1">
    <citation type="journal article" date="2015" name="Genome Announc.">
        <title>Draft Genome Sequence of Filamentous Marine Cyanobacterium Lyngbya confervoides Strain BDU141951.</title>
        <authorList>
            <person name="Chandrababunaidu M.M."/>
            <person name="Sen D."/>
            <person name="Tripathy S."/>
        </authorList>
    </citation>
    <scope>NUCLEOTIDE SEQUENCE [LARGE SCALE GENOMIC DNA]</scope>
    <source>
        <strain evidence="5 6">BDU141951</strain>
    </source>
</reference>
<dbReference type="PROSITE" id="PS50082">
    <property type="entry name" value="WD_REPEATS_2"/>
    <property type="match status" value="11"/>
</dbReference>
<feature type="repeat" description="WD" evidence="3">
    <location>
        <begin position="980"/>
        <end position="1012"/>
    </location>
</feature>
<comment type="caution">
    <text evidence="5">The sequence shown here is derived from an EMBL/GenBank/DDBJ whole genome shotgun (WGS) entry which is preliminary data.</text>
</comment>
<keyword evidence="2" id="KW-0677">Repeat</keyword>
<dbReference type="InterPro" id="IPR036322">
    <property type="entry name" value="WD40_repeat_dom_sf"/>
</dbReference>
<keyword evidence="4" id="KW-0472">Membrane</keyword>
<feature type="repeat" description="WD" evidence="3">
    <location>
        <begin position="1103"/>
        <end position="1134"/>
    </location>
</feature>
<organism evidence="5 6">
    <name type="scientific">Lyngbya confervoides BDU141951</name>
    <dbReference type="NCBI Taxonomy" id="1574623"/>
    <lineage>
        <taxon>Bacteria</taxon>
        <taxon>Bacillati</taxon>
        <taxon>Cyanobacteriota</taxon>
        <taxon>Cyanophyceae</taxon>
        <taxon>Oscillatoriophycideae</taxon>
        <taxon>Oscillatoriales</taxon>
        <taxon>Microcoleaceae</taxon>
        <taxon>Lyngbya</taxon>
    </lineage>
</organism>
<dbReference type="InterPro" id="IPR015943">
    <property type="entry name" value="WD40/YVTN_repeat-like_dom_sf"/>
</dbReference>
<dbReference type="AlphaFoldDB" id="A0ABD4T859"/>
<dbReference type="Gene3D" id="3.40.50.300">
    <property type="entry name" value="P-loop containing nucleotide triphosphate hydrolases"/>
    <property type="match status" value="1"/>
</dbReference>
<dbReference type="Proteomes" id="UP000031561">
    <property type="component" value="Unassembled WGS sequence"/>
</dbReference>
<dbReference type="Pfam" id="PF00400">
    <property type="entry name" value="WD40"/>
    <property type="match status" value="11"/>
</dbReference>
<sequence>MPTFSSQAPDFQTKYYKVGGCLGLDHPSYVTRQADHRLLASLLAGQFCYVFNCRQMGKSSLRVRAMHQLTQRGMSCASIDLSILGSQTQPQQWYGGIITQLFQGFSLVGKTQIKPWIQAHQHLSPVQQLEQFLMDQVLPHSGGRPLYIFIDEIDKILSLNFSADDLFALIRYFYNQRAETPALRQLTFALFGVATPSDLIQDKTQTLFNIGQAVELTGFSLSEVEPLAMGLAAHCEDTAAVLDAILDWTGGQPFLTQKLCQLVAQRVHPIPRTQSAQQIDTLVRSQLVDHWETQDEPVHLKTIRDRLLCHPSRTARLLRLYQHIWQQGACPTDDSPEQSELRLSGLVVQHQGSLRVSNRIYREIFDDLWIRQQLAQLRPYAEALNAWEESQRQDNSRLLRGQALQDALNWSTSQRLSAQDFQFLAASQVLDNQRALEQERRQREVERLATALMAEQHAKQALAEAYAQAKGRLRIASGVLTLSVLGAVIATGWLGYVLHRQRQVRVQALEWAGKSALSQFEFNQLGSLVTAMEAGEALQALVQKNQPLQTYPTVAPLTALQDILSQIRERNHLLGHQQPINGISLSPDGAWVATASRDGTAKLWTLRGQEHRSLTGHQGDVYGVSFSPDSRRLATASKDGTVKVWSLTGSLLFTLSPGSAVYSVSFSPDGKWIATAAQDGTAHLWTSQGEHRATLLGHQGAIYSIQFHPNSQQMVTASRDRTVKVWRLDGTLVRSRSGLGIQYSASFSPNGQILASAGQTGEIQLWAGSQLKKTIPAHAGEIYDVSFDPTGQFLATASADETVRIWSVEGEEITTFQGYQGAVYDVSFDEQGHSLATASHEKHARLWNLQHHPLSHPRTSDSEAAALQISPDGQYLITAFTQGQLSLHNRRTQRTRQVQSGVNPLYDLTLIPGQSQLAVAGGDGSIRILDFQGQSIRRFQAHQDLIYSVSAHPQEPVLATSGRDRLVKLWTAQGQLKQTLQGHQDAVYDVSFSPDGQWIATASGDKTIKLWSTSGQIQTTLKGHTGPVHQVTFSPNSRSLATASSDGTARLWTIQGEQRQIFPHDDGLVFRVAFHPQGQQLVTGSKDGMLRRWTLDGTLQDQMKGHPSLVMDVIFSPKQELISLGQQDRAPQIWPPTASAASRLHYLLRQGCNWLADYRLQHPQLRFSSCSP</sequence>
<keyword evidence="1 3" id="KW-0853">WD repeat</keyword>
<feature type="repeat" description="WD" evidence="3">
    <location>
        <begin position="573"/>
        <end position="614"/>
    </location>
</feature>
<evidence type="ECO:0000256" key="3">
    <source>
        <dbReference type="PROSITE-ProRule" id="PRU00221"/>
    </source>
</evidence>
<keyword evidence="4" id="KW-0812">Transmembrane</keyword>
<feature type="repeat" description="WD" evidence="3">
    <location>
        <begin position="654"/>
        <end position="685"/>
    </location>
</feature>
<evidence type="ECO:0000313" key="5">
    <source>
        <dbReference type="EMBL" id="MCM1984772.1"/>
    </source>
</evidence>
<feature type="repeat" description="WD" evidence="3">
    <location>
        <begin position="939"/>
        <end position="970"/>
    </location>
</feature>
<feature type="repeat" description="WD" evidence="3">
    <location>
        <begin position="775"/>
        <end position="816"/>
    </location>
</feature>
<dbReference type="RefSeq" id="WP_166277035.1">
    <property type="nucleotide sequence ID" value="NZ_JTHE03000104.1"/>
</dbReference>
<dbReference type="PANTHER" id="PTHR44129">
    <property type="entry name" value="WD REPEAT-CONTAINING PROTEIN POP1"/>
    <property type="match status" value="1"/>
</dbReference>
<dbReference type="Gene3D" id="2.130.10.10">
    <property type="entry name" value="YVTN repeat-like/Quinoprotein amine dehydrogenase"/>
    <property type="match status" value="4"/>
</dbReference>
<dbReference type="PROSITE" id="PS50294">
    <property type="entry name" value="WD_REPEATS_REGION"/>
    <property type="match status" value="10"/>
</dbReference>
<feature type="repeat" description="WD" evidence="3">
    <location>
        <begin position="816"/>
        <end position="850"/>
    </location>
</feature>
<accession>A0ABD4T859</accession>
<dbReference type="CDD" id="cd00200">
    <property type="entry name" value="WD40"/>
    <property type="match status" value="2"/>
</dbReference>
<dbReference type="InterPro" id="IPR050349">
    <property type="entry name" value="WD_LIS1/nudF_dynein_reg"/>
</dbReference>
<feature type="repeat" description="WD" evidence="3">
    <location>
        <begin position="1021"/>
        <end position="1055"/>
    </location>
</feature>
<keyword evidence="4" id="KW-1133">Transmembrane helix</keyword>
<dbReference type="InterPro" id="IPR001680">
    <property type="entry name" value="WD40_rpt"/>
</dbReference>
<evidence type="ECO:0000256" key="4">
    <source>
        <dbReference type="SAM" id="Phobius"/>
    </source>
</evidence>
<feature type="repeat" description="WD" evidence="3">
    <location>
        <begin position="614"/>
        <end position="647"/>
    </location>
</feature>
<name>A0ABD4T859_9CYAN</name>
<protein>
    <submittedName>
        <fullName evidence="5">AAA-like domain-containing protein</fullName>
    </submittedName>
</protein>
<dbReference type="EMBL" id="JTHE03000104">
    <property type="protein sequence ID" value="MCM1984772.1"/>
    <property type="molecule type" value="Genomic_DNA"/>
</dbReference>
<dbReference type="PRINTS" id="PR00320">
    <property type="entry name" value="GPROTEINBRPT"/>
</dbReference>
<evidence type="ECO:0000256" key="2">
    <source>
        <dbReference type="ARBA" id="ARBA00022737"/>
    </source>
</evidence>
<feature type="repeat" description="WD" evidence="3">
    <location>
        <begin position="1062"/>
        <end position="1096"/>
    </location>
</feature>
<proteinExistence type="predicted"/>
<dbReference type="SMART" id="SM00320">
    <property type="entry name" value="WD40"/>
    <property type="match status" value="14"/>
</dbReference>